<feature type="region of interest" description="Disordered" evidence="13">
    <location>
        <begin position="47"/>
        <end position="70"/>
    </location>
</feature>
<dbReference type="EMBL" id="JAVRJZ010000016">
    <property type="protein sequence ID" value="KAK2711287.1"/>
    <property type="molecule type" value="Genomic_DNA"/>
</dbReference>
<evidence type="ECO:0000256" key="9">
    <source>
        <dbReference type="ARBA" id="ARBA00022801"/>
    </source>
</evidence>
<comment type="caution">
    <text evidence="15">The sequence shown here is derived from an EMBL/GenBank/DDBJ whole genome shotgun (WGS) entry which is preliminary data.</text>
</comment>
<evidence type="ECO:0000256" key="10">
    <source>
        <dbReference type="ARBA" id="ARBA00023242"/>
    </source>
</evidence>
<dbReference type="GO" id="GO:0016787">
    <property type="term" value="F:hydrolase activity"/>
    <property type="evidence" value="ECO:0007669"/>
    <property type="project" value="UniProtKB-KW"/>
</dbReference>
<evidence type="ECO:0000256" key="12">
    <source>
        <dbReference type="ARBA" id="ARBA00045850"/>
    </source>
</evidence>
<evidence type="ECO:0000256" key="2">
    <source>
        <dbReference type="ARBA" id="ARBA00004123"/>
    </source>
</evidence>
<evidence type="ECO:0000256" key="7">
    <source>
        <dbReference type="ARBA" id="ARBA00022722"/>
    </source>
</evidence>
<evidence type="ECO:0000256" key="11">
    <source>
        <dbReference type="ARBA" id="ARBA00030126"/>
    </source>
</evidence>
<feature type="domain" description="DDE Tnp4" evidence="14">
    <location>
        <begin position="213"/>
        <end position="365"/>
    </location>
</feature>
<evidence type="ECO:0000259" key="14">
    <source>
        <dbReference type="Pfam" id="PF13359"/>
    </source>
</evidence>
<evidence type="ECO:0000256" key="13">
    <source>
        <dbReference type="SAM" id="MobiDB-lite"/>
    </source>
</evidence>
<comment type="similarity">
    <text evidence="4">Belongs to the HARBI1 family.</text>
</comment>
<organism evidence="15 16">
    <name type="scientific">Artemia franciscana</name>
    <name type="common">Brine shrimp</name>
    <name type="synonym">Artemia sanfranciscana</name>
    <dbReference type="NCBI Taxonomy" id="6661"/>
    <lineage>
        <taxon>Eukaryota</taxon>
        <taxon>Metazoa</taxon>
        <taxon>Ecdysozoa</taxon>
        <taxon>Arthropoda</taxon>
        <taxon>Crustacea</taxon>
        <taxon>Branchiopoda</taxon>
        <taxon>Anostraca</taxon>
        <taxon>Artemiidae</taxon>
        <taxon>Artemia</taxon>
    </lineage>
</organism>
<protein>
    <recommendedName>
        <fullName evidence="5">Putative nuclease HARBI1</fullName>
    </recommendedName>
    <alternativeName>
        <fullName evidence="11">Harbinger transposase-derived nuclease</fullName>
    </alternativeName>
</protein>
<keyword evidence="16" id="KW-1185">Reference proteome</keyword>
<dbReference type="InterPro" id="IPR045249">
    <property type="entry name" value="HARBI1-like"/>
</dbReference>
<dbReference type="GO" id="GO:0046872">
    <property type="term" value="F:metal ion binding"/>
    <property type="evidence" value="ECO:0007669"/>
    <property type="project" value="UniProtKB-KW"/>
</dbReference>
<comment type="subcellular location">
    <subcellularLocation>
        <location evidence="3">Cytoplasm</location>
    </subcellularLocation>
    <subcellularLocation>
        <location evidence="2">Nucleus</location>
    </subcellularLocation>
</comment>
<dbReference type="PRINTS" id="PR02086">
    <property type="entry name" value="PUTNUCHARBI1"/>
</dbReference>
<keyword evidence="6" id="KW-0963">Cytoplasm</keyword>
<dbReference type="EMBL" id="JAVRJZ010000016">
    <property type="protein sequence ID" value="KAK2711285.1"/>
    <property type="molecule type" value="Genomic_DNA"/>
</dbReference>
<comment type="function">
    <text evidence="12">Transposase-derived protein that may have nuclease activity. Does not have transposase activity.</text>
</comment>
<dbReference type="GO" id="GO:0005634">
    <property type="term" value="C:nucleus"/>
    <property type="evidence" value="ECO:0007669"/>
    <property type="project" value="UniProtKB-SubCell"/>
</dbReference>
<evidence type="ECO:0000256" key="8">
    <source>
        <dbReference type="ARBA" id="ARBA00022723"/>
    </source>
</evidence>
<evidence type="ECO:0000256" key="4">
    <source>
        <dbReference type="ARBA" id="ARBA00006958"/>
    </source>
</evidence>
<accession>A0AA88HSV4</accession>
<feature type="compositionally biased region" description="Acidic residues" evidence="13">
    <location>
        <begin position="47"/>
        <end position="66"/>
    </location>
</feature>
<dbReference type="PANTHER" id="PTHR22930:SF85">
    <property type="entry name" value="GH03217P-RELATED"/>
    <property type="match status" value="1"/>
</dbReference>
<evidence type="ECO:0000313" key="15">
    <source>
        <dbReference type="EMBL" id="KAK2711286.1"/>
    </source>
</evidence>
<keyword evidence="9" id="KW-0378">Hydrolase</keyword>
<dbReference type="Pfam" id="PF13359">
    <property type="entry name" value="DDE_Tnp_4"/>
    <property type="match status" value="1"/>
</dbReference>
<feature type="region of interest" description="Disordered" evidence="13">
    <location>
        <begin position="1"/>
        <end position="28"/>
    </location>
</feature>
<proteinExistence type="inferred from homology"/>
<dbReference type="GO" id="GO:0005737">
    <property type="term" value="C:cytoplasm"/>
    <property type="evidence" value="ECO:0007669"/>
    <property type="project" value="UniProtKB-SubCell"/>
</dbReference>
<evidence type="ECO:0000256" key="5">
    <source>
        <dbReference type="ARBA" id="ARBA00015519"/>
    </source>
</evidence>
<gene>
    <name evidence="15" type="ORF">QYM36_012465</name>
</gene>
<dbReference type="EMBL" id="JAVRJZ010000016">
    <property type="protein sequence ID" value="KAK2711284.1"/>
    <property type="molecule type" value="Genomic_DNA"/>
</dbReference>
<keyword evidence="7" id="KW-0540">Nuclease</keyword>
<name>A0AA88HSV4_ARTSF</name>
<reference evidence="15" key="1">
    <citation type="submission" date="2023-07" db="EMBL/GenBank/DDBJ databases">
        <title>Chromosome-level genome assembly of Artemia franciscana.</title>
        <authorList>
            <person name="Jo E."/>
        </authorList>
    </citation>
    <scope>NUCLEOTIDE SEQUENCE</scope>
    <source>
        <tissue evidence="15">Whole body</tissue>
    </source>
</reference>
<keyword evidence="10" id="KW-0539">Nucleus</keyword>
<dbReference type="PANTHER" id="PTHR22930">
    <property type="match status" value="1"/>
</dbReference>
<dbReference type="GO" id="GO:0004518">
    <property type="term" value="F:nuclease activity"/>
    <property type="evidence" value="ECO:0007669"/>
    <property type="project" value="UniProtKB-KW"/>
</dbReference>
<dbReference type="InterPro" id="IPR027806">
    <property type="entry name" value="HARBI1_dom"/>
</dbReference>
<evidence type="ECO:0000256" key="3">
    <source>
        <dbReference type="ARBA" id="ARBA00004496"/>
    </source>
</evidence>
<comment type="cofactor">
    <cofactor evidence="1">
        <name>a divalent metal cation</name>
        <dbReference type="ChEBI" id="CHEBI:60240"/>
    </cofactor>
</comment>
<keyword evidence="8" id="KW-0479">Metal-binding</keyword>
<dbReference type="AlphaFoldDB" id="A0AA88HSV4"/>
<evidence type="ECO:0000256" key="1">
    <source>
        <dbReference type="ARBA" id="ARBA00001968"/>
    </source>
</evidence>
<evidence type="ECO:0000256" key="6">
    <source>
        <dbReference type="ARBA" id="ARBA00022490"/>
    </source>
</evidence>
<sequence length="413" mass="46050">MVSSAGYPDEPGDGLNLQSRTSPKMSQAARRNLISAMIALVNEVFDSDDESTDSENELHQDEEELNEQSILTTRASTPTTSRRIVPKIAGYAGTVIERMADCDFKTHFRLNRSTFDLLLGKINVNLENQARPTSPDKMLLITLWTLATPECYRSVGCRFGVSKSTVCRIIRRTIDAIFELASTTIKWPGANEAQYIISANSSTAGFPGVLGAIDVTHIPITAPQHSPETYINRKGFHSLQLQVVCQHNLKFIDCYVGQPGSMDDARVFWFSEIGTDLQTLFFPEDSHLIGDAAYPLSDRLLTPYRDTGNLTECQVRYNFKLSSTRMSVERAIGQLKSRFRRLKSFDSPDLAFICKSVIAACTLHNFCIDENDLHFEDSEELSSAEATTINSENIVSNFTAAGRTKRDHIARPL</sequence>
<feature type="compositionally biased region" description="Polar residues" evidence="13">
    <location>
        <begin position="16"/>
        <end position="25"/>
    </location>
</feature>
<evidence type="ECO:0000313" key="16">
    <source>
        <dbReference type="Proteomes" id="UP001187531"/>
    </source>
</evidence>
<dbReference type="EMBL" id="JAVRJZ010000016">
    <property type="protein sequence ID" value="KAK2711286.1"/>
    <property type="molecule type" value="Genomic_DNA"/>
</dbReference>
<dbReference type="InterPro" id="IPR026103">
    <property type="entry name" value="HARBI1_animal"/>
</dbReference>
<dbReference type="Proteomes" id="UP001187531">
    <property type="component" value="Unassembled WGS sequence"/>
</dbReference>